<proteinExistence type="predicted"/>
<organism evidence="2 3">
    <name type="scientific">Yoonia sediminilitoris</name>
    <dbReference type="NCBI Taxonomy" id="1286148"/>
    <lineage>
        <taxon>Bacteria</taxon>
        <taxon>Pseudomonadati</taxon>
        <taxon>Pseudomonadota</taxon>
        <taxon>Alphaproteobacteria</taxon>
        <taxon>Rhodobacterales</taxon>
        <taxon>Paracoccaceae</taxon>
        <taxon>Yoonia</taxon>
    </lineage>
</organism>
<sequence>MRTTLTSLFLAALLAQASTGHAQEAQTDAETAEESGEDETLNLNLGEPVGPKVGQTFVKTEEGDWQIRCVKAPEGRPDPCSIYQLLKDGDGNQVAEVNIFRLPEGRRVLGGATVVVPLETLLGQGVTVSVDGANERRYPFDFCNAGGCIAKIGFTPDEVGQFKRGNEGNVRVVPAAAPEDEVRLVMSLTGFTAAFDSLDPVN</sequence>
<dbReference type="OrthoDB" id="9797912at2"/>
<evidence type="ECO:0000313" key="2">
    <source>
        <dbReference type="EMBL" id="PUB11240.1"/>
    </source>
</evidence>
<dbReference type="Gene3D" id="2.60.40.1880">
    <property type="entry name" value="Invasion associated locus B (IalB) protein"/>
    <property type="match status" value="1"/>
</dbReference>
<feature type="signal peptide" evidence="1">
    <location>
        <begin position="1"/>
        <end position="22"/>
    </location>
</feature>
<dbReference type="InterPro" id="IPR010642">
    <property type="entry name" value="Invasion_prot_B"/>
</dbReference>
<dbReference type="RefSeq" id="WP_108387879.1">
    <property type="nucleotide sequence ID" value="NZ_QBUD01000014.1"/>
</dbReference>
<dbReference type="EMBL" id="QBUD01000014">
    <property type="protein sequence ID" value="PUB11240.1"/>
    <property type="molecule type" value="Genomic_DNA"/>
</dbReference>
<protein>
    <submittedName>
        <fullName evidence="2">Invasion protein IalB</fullName>
    </submittedName>
</protein>
<keyword evidence="3" id="KW-1185">Reference proteome</keyword>
<accession>A0A2T6K930</accession>
<name>A0A2T6K930_9RHOB</name>
<feature type="chain" id="PRO_5015694447" evidence="1">
    <location>
        <begin position="23"/>
        <end position="202"/>
    </location>
</feature>
<dbReference type="AlphaFoldDB" id="A0A2T6K930"/>
<dbReference type="Proteomes" id="UP000244523">
    <property type="component" value="Unassembled WGS sequence"/>
</dbReference>
<gene>
    <name evidence="2" type="ORF">C8N45_11412</name>
</gene>
<dbReference type="InterPro" id="IPR038696">
    <property type="entry name" value="IalB_sf"/>
</dbReference>
<keyword evidence="1" id="KW-0732">Signal</keyword>
<reference evidence="2 3" key="1">
    <citation type="submission" date="2018-04" db="EMBL/GenBank/DDBJ databases">
        <title>Genomic Encyclopedia of Archaeal and Bacterial Type Strains, Phase II (KMG-II): from individual species to whole genera.</title>
        <authorList>
            <person name="Goeker M."/>
        </authorList>
    </citation>
    <scope>NUCLEOTIDE SEQUENCE [LARGE SCALE GENOMIC DNA]</scope>
    <source>
        <strain evidence="2 3">DSM 29955</strain>
    </source>
</reference>
<evidence type="ECO:0000256" key="1">
    <source>
        <dbReference type="SAM" id="SignalP"/>
    </source>
</evidence>
<dbReference type="Pfam" id="PF06776">
    <property type="entry name" value="IalB"/>
    <property type="match status" value="1"/>
</dbReference>
<evidence type="ECO:0000313" key="3">
    <source>
        <dbReference type="Proteomes" id="UP000244523"/>
    </source>
</evidence>
<comment type="caution">
    <text evidence="2">The sequence shown here is derived from an EMBL/GenBank/DDBJ whole genome shotgun (WGS) entry which is preliminary data.</text>
</comment>